<proteinExistence type="predicted"/>
<evidence type="ECO:0000313" key="2">
    <source>
        <dbReference type="Proteomes" id="UP000273022"/>
    </source>
</evidence>
<dbReference type="OrthoDB" id="9955568at2"/>
<gene>
    <name evidence="1" type="ORF">D5R81_11170</name>
</gene>
<dbReference type="Proteomes" id="UP000273022">
    <property type="component" value="Unassembled WGS sequence"/>
</dbReference>
<accession>A0A3A6TVU3</accession>
<sequence length="345" mass="39560">MTTPIKGHWQKPLVEKMKPSELQNIVDHTKILEGERFRVTFTMRHPTTGKLKNKTFLVSHDGANFKVKYATPWQKLMAKFHGASQVAKELSEKLNSHNPLVVKENEIEKVGKHRTHHRNVMDFNAIPESITGSKPLIIFDVDEVILAAKIKFDDVSGKHVSDNSKVDAIGGPSEFKAVITKITEKAQGAKILLLTNGRGTRFKLQQAGIELGRDITIDEIPPKPYGLNSKQYTRWRELQSEKGGRLKRFLDFQKTQGKEYDEVHFIDDNTVNLDSLTEETNKRGLRCHTYDFIGAIKESNFKWAIQNPKNLNSQGKVNWPKFYHKKPEEITRRANFNSLKSKFQK</sequence>
<evidence type="ECO:0000313" key="1">
    <source>
        <dbReference type="EMBL" id="RJY13448.1"/>
    </source>
</evidence>
<dbReference type="EMBL" id="QYYH01000064">
    <property type="protein sequence ID" value="RJY13448.1"/>
    <property type="molecule type" value="Genomic_DNA"/>
</dbReference>
<name>A0A3A6TVU3_9GAMM</name>
<dbReference type="RefSeq" id="WP_121853723.1">
    <property type="nucleotide sequence ID" value="NZ_CP037952.1"/>
</dbReference>
<reference evidence="1 2" key="1">
    <citation type="submission" date="2018-09" db="EMBL/GenBank/DDBJ databases">
        <title>Phylogeny of the Shewanellaceae, and recommendation for two new genera, Pseudoshewanella and Parashewanella.</title>
        <authorList>
            <person name="Wang G."/>
        </authorList>
    </citation>
    <scope>NUCLEOTIDE SEQUENCE [LARGE SCALE GENOMIC DNA]</scope>
    <source>
        <strain evidence="1 2">KCTC 22492</strain>
    </source>
</reference>
<organism evidence="1 2">
    <name type="scientific">Parashewanella spongiae</name>
    <dbReference type="NCBI Taxonomy" id="342950"/>
    <lineage>
        <taxon>Bacteria</taxon>
        <taxon>Pseudomonadati</taxon>
        <taxon>Pseudomonadota</taxon>
        <taxon>Gammaproteobacteria</taxon>
        <taxon>Alteromonadales</taxon>
        <taxon>Shewanellaceae</taxon>
        <taxon>Parashewanella</taxon>
    </lineage>
</organism>
<keyword evidence="2" id="KW-1185">Reference proteome</keyword>
<comment type="caution">
    <text evidence="1">The sequence shown here is derived from an EMBL/GenBank/DDBJ whole genome shotgun (WGS) entry which is preliminary data.</text>
</comment>
<protein>
    <submittedName>
        <fullName evidence="1">Uncharacterized protein</fullName>
    </submittedName>
</protein>
<dbReference type="AlphaFoldDB" id="A0A3A6TVU3"/>